<dbReference type="Pfam" id="PF00857">
    <property type="entry name" value="Isochorismatase"/>
    <property type="match status" value="1"/>
</dbReference>
<dbReference type="InterPro" id="IPR036380">
    <property type="entry name" value="Isochorismatase-like_sf"/>
</dbReference>
<sequence>MLFPALLLVALIGCADVARKPDEGCFRDDSGPVPNRPKVPGTLRLAGRSRVETAPGSKQFKPVEKTLEWKAAETAVIVCDMWDDHYCKSAAQRVGAMVPRMNEVLTAARGHGVQIVHAPSDTIYIYADTPYRKRVLEAKPAKPPVPILGLCDCDLGKEPSLPVDVSKCACDDPIVGSYVRRYSRQHAGLDITGYDAVSDSGQELYNFFTQEGVKNVAIMGVHTNMCVLARSFGIRQLVRLGFNVVLVRDLTDAMYDPRQPPYVSHARGTELVVEHIESYWCPSILGKDLTTAQP</sequence>
<proteinExistence type="predicted"/>
<protein>
    <recommendedName>
        <fullName evidence="1">Isochorismatase-like domain-containing protein</fullName>
    </recommendedName>
</protein>
<gene>
    <name evidence="2" type="ORF">FRUB_03384</name>
</gene>
<evidence type="ECO:0000313" key="2">
    <source>
        <dbReference type="EMBL" id="OWK43785.1"/>
    </source>
</evidence>
<evidence type="ECO:0000259" key="1">
    <source>
        <dbReference type="Pfam" id="PF00857"/>
    </source>
</evidence>
<organism evidence="2 3">
    <name type="scientific">Fimbriiglobus ruber</name>
    <dbReference type="NCBI Taxonomy" id="1908690"/>
    <lineage>
        <taxon>Bacteria</taxon>
        <taxon>Pseudomonadati</taxon>
        <taxon>Planctomycetota</taxon>
        <taxon>Planctomycetia</taxon>
        <taxon>Gemmatales</taxon>
        <taxon>Gemmataceae</taxon>
        <taxon>Fimbriiglobus</taxon>
    </lineage>
</organism>
<reference evidence="3" key="1">
    <citation type="submission" date="2017-06" db="EMBL/GenBank/DDBJ databases">
        <title>Genome analysis of Fimbriiglobus ruber SP5, the first member of the order Planctomycetales with confirmed chitinolytic capability.</title>
        <authorList>
            <person name="Ravin N.V."/>
            <person name="Rakitin A.L."/>
            <person name="Ivanova A.A."/>
            <person name="Beletsky A.V."/>
            <person name="Kulichevskaya I.S."/>
            <person name="Mardanov A.V."/>
            <person name="Dedysh S.N."/>
        </authorList>
    </citation>
    <scope>NUCLEOTIDE SEQUENCE [LARGE SCALE GENOMIC DNA]</scope>
    <source>
        <strain evidence="3">SP5</strain>
    </source>
</reference>
<dbReference type="InterPro" id="IPR000868">
    <property type="entry name" value="Isochorismatase-like_dom"/>
</dbReference>
<accession>A0A225E526</accession>
<name>A0A225E526_9BACT</name>
<comment type="caution">
    <text evidence="2">The sequence shown here is derived from an EMBL/GenBank/DDBJ whole genome shotgun (WGS) entry which is preliminary data.</text>
</comment>
<feature type="domain" description="Isochorismatase-like" evidence="1">
    <location>
        <begin position="192"/>
        <end position="255"/>
    </location>
</feature>
<dbReference type="SUPFAM" id="SSF52499">
    <property type="entry name" value="Isochorismatase-like hydrolases"/>
    <property type="match status" value="1"/>
</dbReference>
<dbReference type="EMBL" id="NIDE01000004">
    <property type="protein sequence ID" value="OWK43785.1"/>
    <property type="molecule type" value="Genomic_DNA"/>
</dbReference>
<evidence type="ECO:0000313" key="3">
    <source>
        <dbReference type="Proteomes" id="UP000214646"/>
    </source>
</evidence>
<keyword evidence="3" id="KW-1185">Reference proteome</keyword>
<dbReference type="Gene3D" id="3.40.50.850">
    <property type="entry name" value="Isochorismatase-like"/>
    <property type="match status" value="1"/>
</dbReference>
<dbReference type="Proteomes" id="UP000214646">
    <property type="component" value="Unassembled WGS sequence"/>
</dbReference>
<dbReference type="AlphaFoldDB" id="A0A225E526"/>